<organism evidence="1">
    <name type="scientific">Pseudomonas fluorescens</name>
    <dbReference type="NCBI Taxonomy" id="294"/>
    <lineage>
        <taxon>Bacteria</taxon>
        <taxon>Pseudomonadati</taxon>
        <taxon>Pseudomonadota</taxon>
        <taxon>Gammaproteobacteria</taxon>
        <taxon>Pseudomonadales</taxon>
        <taxon>Pseudomonadaceae</taxon>
        <taxon>Pseudomonas</taxon>
    </lineage>
</organism>
<sequence>MLLDLGWRQAVEGLRLTLHGGALLGLPVAIGLVGNDPEGRQATVGQGLAAVLAGLLATQQQAHRPRRQGTAASTGEQAAQATAALAAEQVSKTAGFAGGAFAALVLQQVLAGF</sequence>
<dbReference type="AlphaFoldDB" id="A0A5E6SBA0"/>
<accession>A0A5E6SBA0</accession>
<gene>
    <name evidence="1" type="ORF">PS652_02025</name>
</gene>
<evidence type="ECO:0000313" key="1">
    <source>
        <dbReference type="EMBL" id="VVM75893.1"/>
    </source>
</evidence>
<name>A0A5E6SBA0_PSEFL</name>
<proteinExistence type="predicted"/>
<reference evidence="1" key="1">
    <citation type="submission" date="2019-09" db="EMBL/GenBank/DDBJ databases">
        <authorList>
            <person name="Chandra G."/>
            <person name="Truman W A."/>
        </authorList>
    </citation>
    <scope>NUCLEOTIDE SEQUENCE [LARGE SCALE GENOMIC DNA]</scope>
    <source>
        <strain evidence="1">PS652</strain>
    </source>
</reference>
<dbReference type="EMBL" id="CABVHG010000009">
    <property type="protein sequence ID" value="VVM75893.1"/>
    <property type="molecule type" value="Genomic_DNA"/>
</dbReference>
<protein>
    <submittedName>
        <fullName evidence="1">Uncharacterized protein</fullName>
    </submittedName>
</protein>